<keyword evidence="3" id="KW-1185">Reference proteome</keyword>
<feature type="chain" id="PRO_5043317603" evidence="1">
    <location>
        <begin position="24"/>
        <end position="64"/>
    </location>
</feature>
<sequence>MFGRNLLVLFPLLFLAVASPVPAEDKRSHGHGATIQIIDTSMLTGGRLTLDEVLGEARIAVVGN</sequence>
<accession>A0AAW0FPF2</accession>
<name>A0AAW0FPF2_9APHY</name>
<feature type="signal peptide" evidence="1">
    <location>
        <begin position="1"/>
        <end position="23"/>
    </location>
</feature>
<protein>
    <submittedName>
        <fullName evidence="2">Uncharacterized protein</fullName>
    </submittedName>
</protein>
<dbReference type="AlphaFoldDB" id="A0AAW0FPF2"/>
<keyword evidence="1" id="KW-0732">Signal</keyword>
<evidence type="ECO:0000256" key="1">
    <source>
        <dbReference type="SAM" id="SignalP"/>
    </source>
</evidence>
<organism evidence="2 3">
    <name type="scientific">Cerrena zonata</name>
    <dbReference type="NCBI Taxonomy" id="2478898"/>
    <lineage>
        <taxon>Eukaryota</taxon>
        <taxon>Fungi</taxon>
        <taxon>Dikarya</taxon>
        <taxon>Basidiomycota</taxon>
        <taxon>Agaricomycotina</taxon>
        <taxon>Agaricomycetes</taxon>
        <taxon>Polyporales</taxon>
        <taxon>Cerrenaceae</taxon>
        <taxon>Cerrena</taxon>
    </lineage>
</organism>
<evidence type="ECO:0000313" key="3">
    <source>
        <dbReference type="Proteomes" id="UP001385951"/>
    </source>
</evidence>
<proteinExistence type="predicted"/>
<dbReference type="Proteomes" id="UP001385951">
    <property type="component" value="Unassembled WGS sequence"/>
</dbReference>
<dbReference type="EMBL" id="JASBNA010000046">
    <property type="protein sequence ID" value="KAK7680840.1"/>
    <property type="molecule type" value="Genomic_DNA"/>
</dbReference>
<comment type="caution">
    <text evidence="2">The sequence shown here is derived from an EMBL/GenBank/DDBJ whole genome shotgun (WGS) entry which is preliminary data.</text>
</comment>
<gene>
    <name evidence="2" type="ORF">QCA50_016150</name>
</gene>
<reference evidence="2 3" key="1">
    <citation type="submission" date="2022-09" db="EMBL/GenBank/DDBJ databases">
        <authorList>
            <person name="Palmer J.M."/>
        </authorList>
    </citation>
    <scope>NUCLEOTIDE SEQUENCE [LARGE SCALE GENOMIC DNA]</scope>
    <source>
        <strain evidence="2 3">DSM 7382</strain>
    </source>
</reference>
<evidence type="ECO:0000313" key="2">
    <source>
        <dbReference type="EMBL" id="KAK7680840.1"/>
    </source>
</evidence>